<evidence type="ECO:0000256" key="5">
    <source>
        <dbReference type="ARBA" id="ARBA00022917"/>
    </source>
</evidence>
<comment type="function">
    <text evidence="7">Allows the formation of correctly charged Gln-tRNA(Gln) through the transamidation of misacylated Glu-tRNA(Gln) in organisms which lack glutaminyl-tRNA synthetase. The reaction takes place in the presence of glutamine and ATP through an activated gamma-phospho-Glu-tRNA(Gln).</text>
</comment>
<organism evidence="9 10">
    <name type="scientific">Terrybacteria sp. (strain RIFCSPHIGHO2_01_FULL_58_15)</name>
    <dbReference type="NCBI Taxonomy" id="1802363"/>
    <lineage>
        <taxon>Bacteria</taxon>
        <taxon>Candidatus Terryibacteriota</taxon>
    </lineage>
</organism>
<dbReference type="AlphaFoldDB" id="A0A1G2PK72"/>
<evidence type="ECO:0000256" key="2">
    <source>
        <dbReference type="ARBA" id="ARBA00022598"/>
    </source>
</evidence>
<dbReference type="GO" id="GO:0030956">
    <property type="term" value="C:glutamyl-tRNA(Gln) amidotransferase complex"/>
    <property type="evidence" value="ECO:0007669"/>
    <property type="project" value="InterPro"/>
</dbReference>
<dbReference type="HAMAP" id="MF_00120">
    <property type="entry name" value="GatA"/>
    <property type="match status" value="1"/>
</dbReference>
<evidence type="ECO:0000256" key="1">
    <source>
        <dbReference type="ARBA" id="ARBA00008069"/>
    </source>
</evidence>
<comment type="catalytic activity">
    <reaction evidence="6 7">
        <text>L-glutamyl-tRNA(Gln) + L-glutamine + ATP + H2O = L-glutaminyl-tRNA(Gln) + L-glutamate + ADP + phosphate + H(+)</text>
        <dbReference type="Rhea" id="RHEA:17521"/>
        <dbReference type="Rhea" id="RHEA-COMP:9681"/>
        <dbReference type="Rhea" id="RHEA-COMP:9684"/>
        <dbReference type="ChEBI" id="CHEBI:15377"/>
        <dbReference type="ChEBI" id="CHEBI:15378"/>
        <dbReference type="ChEBI" id="CHEBI:29985"/>
        <dbReference type="ChEBI" id="CHEBI:30616"/>
        <dbReference type="ChEBI" id="CHEBI:43474"/>
        <dbReference type="ChEBI" id="CHEBI:58359"/>
        <dbReference type="ChEBI" id="CHEBI:78520"/>
        <dbReference type="ChEBI" id="CHEBI:78521"/>
        <dbReference type="ChEBI" id="CHEBI:456216"/>
        <dbReference type="EC" id="6.3.5.7"/>
    </reaction>
</comment>
<keyword evidence="5 7" id="KW-0648">Protein biosynthesis</keyword>
<dbReference type="Proteomes" id="UP000178690">
    <property type="component" value="Unassembled WGS sequence"/>
</dbReference>
<evidence type="ECO:0000313" key="10">
    <source>
        <dbReference type="Proteomes" id="UP000178690"/>
    </source>
</evidence>
<proteinExistence type="inferred from homology"/>
<dbReference type="PROSITE" id="PS00571">
    <property type="entry name" value="AMIDASES"/>
    <property type="match status" value="1"/>
</dbReference>
<feature type="domain" description="Amidase" evidence="8">
    <location>
        <begin position="27"/>
        <end position="494"/>
    </location>
</feature>
<reference evidence="9 10" key="1">
    <citation type="journal article" date="2016" name="Nat. Commun.">
        <title>Thousands of microbial genomes shed light on interconnected biogeochemical processes in an aquifer system.</title>
        <authorList>
            <person name="Anantharaman K."/>
            <person name="Brown C.T."/>
            <person name="Hug L.A."/>
            <person name="Sharon I."/>
            <person name="Castelle C.J."/>
            <person name="Probst A.J."/>
            <person name="Thomas B.C."/>
            <person name="Singh A."/>
            <person name="Wilkins M.J."/>
            <person name="Karaoz U."/>
            <person name="Brodie E.L."/>
            <person name="Williams K.H."/>
            <person name="Hubbard S.S."/>
            <person name="Banfield J.F."/>
        </authorList>
    </citation>
    <scope>NUCLEOTIDE SEQUENCE [LARGE SCALE GENOMIC DNA]</scope>
    <source>
        <strain evidence="10">RIFCSPHIGHO2_01_FULL_58_15</strain>
    </source>
</reference>
<feature type="active site" description="Charge relay system" evidence="7">
    <location>
        <position position="81"/>
    </location>
</feature>
<feature type="active site" description="Acyl-ester intermediate" evidence="7">
    <location>
        <position position="180"/>
    </location>
</feature>
<dbReference type="EC" id="6.3.5.7" evidence="7"/>
<keyword evidence="3 7" id="KW-0547">Nucleotide-binding</keyword>
<dbReference type="InterPro" id="IPR004412">
    <property type="entry name" value="GatA"/>
</dbReference>
<dbReference type="PANTHER" id="PTHR11895:SF151">
    <property type="entry name" value="GLUTAMYL-TRNA(GLN) AMIDOTRANSFERASE SUBUNIT A"/>
    <property type="match status" value="1"/>
</dbReference>
<dbReference type="SUPFAM" id="SSF75304">
    <property type="entry name" value="Amidase signature (AS) enzymes"/>
    <property type="match status" value="1"/>
</dbReference>
<dbReference type="GO" id="GO:0050567">
    <property type="term" value="F:glutaminyl-tRNA synthase (glutamine-hydrolyzing) activity"/>
    <property type="evidence" value="ECO:0007669"/>
    <property type="project" value="UniProtKB-UniRule"/>
</dbReference>
<keyword evidence="2 7" id="KW-0436">Ligase</keyword>
<dbReference type="Pfam" id="PF01425">
    <property type="entry name" value="Amidase"/>
    <property type="match status" value="1"/>
</dbReference>
<evidence type="ECO:0000256" key="3">
    <source>
        <dbReference type="ARBA" id="ARBA00022741"/>
    </source>
</evidence>
<dbReference type="EMBL" id="MHST01000018">
    <property type="protein sequence ID" value="OHA48673.1"/>
    <property type="molecule type" value="Genomic_DNA"/>
</dbReference>
<comment type="subunit">
    <text evidence="7">Heterotrimer of A, B and C subunits.</text>
</comment>
<dbReference type="Gene3D" id="3.90.1300.10">
    <property type="entry name" value="Amidase signature (AS) domain"/>
    <property type="match status" value="1"/>
</dbReference>
<evidence type="ECO:0000256" key="7">
    <source>
        <dbReference type="HAMAP-Rule" id="MF_00120"/>
    </source>
</evidence>
<gene>
    <name evidence="7" type="primary">gatA</name>
    <name evidence="9" type="ORF">A2682_02475</name>
</gene>
<dbReference type="GO" id="GO:0006412">
    <property type="term" value="P:translation"/>
    <property type="evidence" value="ECO:0007669"/>
    <property type="project" value="UniProtKB-UniRule"/>
</dbReference>
<comment type="similarity">
    <text evidence="1 7">Belongs to the amidase family. GatA subfamily.</text>
</comment>
<accession>A0A1G2PK72</accession>
<dbReference type="NCBIfam" id="TIGR00132">
    <property type="entry name" value="gatA"/>
    <property type="match status" value="1"/>
</dbReference>
<sequence length="507" mass="54028">MTADPTKLTITEAAVRFREGTLTPSALTEAHLAAIAQRDGDIHAYLSVFADEARKDAAAADRRFREGAAGSALDGMPIAVKDNILVSGKPATAGSRILESYVASYDATVIAKLKAEGAIILGKTNLDEFAMGASTEHSAFGPTRNPRDLTRVPGGSSGGSAAAVAADLCAAALGSDTGGSVRQPAAFCGVTGLKPTYGRVSRSGLIAMASSLDQIGPLAKCTEDAEIVFNAIAGHDPLDATTHEKPPIPNSPWPGRQSSISGLRVGLPKEYFGEGLDPRIRESAERASEALRKEGATISEVSLPHTPHALAVYYLLMPSEVSANLARFDGIRYGASILRDSRPTPYRAEGSGSGFQIPDSRKDFWDVYFETRRQFFGDEVKRRIMLGTFALSSGYYDAYYGRAQQVRALIQRDFTRVFTDVDVLLTPTSPVLPFRFGERLEDPLAMYLADIYTVSANLAGVPGLVLPFGAVEEDGRMLPVGLQLMGAPFAENTLFSVGKALEAANRA</sequence>
<dbReference type="InterPro" id="IPR000120">
    <property type="entry name" value="Amidase"/>
</dbReference>
<comment type="caution">
    <text evidence="9">The sequence shown here is derived from an EMBL/GenBank/DDBJ whole genome shotgun (WGS) entry which is preliminary data.</text>
</comment>
<dbReference type="InterPro" id="IPR023631">
    <property type="entry name" value="Amidase_dom"/>
</dbReference>
<dbReference type="PANTHER" id="PTHR11895">
    <property type="entry name" value="TRANSAMIDASE"/>
    <property type="match status" value="1"/>
</dbReference>
<dbReference type="InterPro" id="IPR036928">
    <property type="entry name" value="AS_sf"/>
</dbReference>
<evidence type="ECO:0000313" key="9">
    <source>
        <dbReference type="EMBL" id="OHA48673.1"/>
    </source>
</evidence>
<evidence type="ECO:0000259" key="8">
    <source>
        <dbReference type="Pfam" id="PF01425"/>
    </source>
</evidence>
<evidence type="ECO:0000256" key="4">
    <source>
        <dbReference type="ARBA" id="ARBA00022840"/>
    </source>
</evidence>
<keyword evidence="4 7" id="KW-0067">ATP-binding</keyword>
<evidence type="ECO:0000256" key="6">
    <source>
        <dbReference type="ARBA" id="ARBA00047407"/>
    </source>
</evidence>
<protein>
    <recommendedName>
        <fullName evidence="7">Glutamyl-tRNA(Gln) amidotransferase subunit A</fullName>
        <shortName evidence="7">Glu-ADT subunit A</shortName>
        <ecNumber evidence="7">6.3.5.7</ecNumber>
    </recommendedName>
</protein>
<dbReference type="InterPro" id="IPR020556">
    <property type="entry name" value="Amidase_CS"/>
</dbReference>
<dbReference type="STRING" id="1802363.A2682_02475"/>
<feature type="active site" description="Charge relay system" evidence="7">
    <location>
        <position position="156"/>
    </location>
</feature>
<name>A0A1G2PK72_TERXR</name>
<dbReference type="GO" id="GO:0005524">
    <property type="term" value="F:ATP binding"/>
    <property type="evidence" value="ECO:0007669"/>
    <property type="project" value="UniProtKB-KW"/>
</dbReference>